<dbReference type="AlphaFoldDB" id="A0AAD2E924"/>
<dbReference type="InterPro" id="IPR038005">
    <property type="entry name" value="RX-like_CC"/>
</dbReference>
<dbReference type="GO" id="GO:0006952">
    <property type="term" value="P:defense response"/>
    <property type="evidence" value="ECO:0007669"/>
    <property type="project" value="UniProtKB-KW"/>
</dbReference>
<accession>A0AAD2E924</accession>
<dbReference type="CDD" id="cd14798">
    <property type="entry name" value="RX-CC_like"/>
    <property type="match status" value="1"/>
</dbReference>
<comment type="similarity">
    <text evidence="1">Belongs to the disease resistance NB-LRR family.</text>
</comment>
<evidence type="ECO:0000259" key="7">
    <source>
        <dbReference type="Pfam" id="PF18052"/>
    </source>
</evidence>
<organism evidence="8 9">
    <name type="scientific">Fraxinus pennsylvanica</name>
    <dbReference type="NCBI Taxonomy" id="56036"/>
    <lineage>
        <taxon>Eukaryota</taxon>
        <taxon>Viridiplantae</taxon>
        <taxon>Streptophyta</taxon>
        <taxon>Embryophyta</taxon>
        <taxon>Tracheophyta</taxon>
        <taxon>Spermatophyta</taxon>
        <taxon>Magnoliopsida</taxon>
        <taxon>eudicotyledons</taxon>
        <taxon>Gunneridae</taxon>
        <taxon>Pentapetalae</taxon>
        <taxon>asterids</taxon>
        <taxon>lamiids</taxon>
        <taxon>Lamiales</taxon>
        <taxon>Oleaceae</taxon>
        <taxon>Oleeae</taxon>
        <taxon>Fraxinus</taxon>
    </lineage>
</organism>
<keyword evidence="9" id="KW-1185">Reference proteome</keyword>
<proteinExistence type="inferred from homology"/>
<dbReference type="InterPro" id="IPR041118">
    <property type="entry name" value="Rx_N"/>
</dbReference>
<evidence type="ECO:0000313" key="8">
    <source>
        <dbReference type="EMBL" id="CAI9779261.1"/>
    </source>
</evidence>
<keyword evidence="3" id="KW-0677">Repeat</keyword>
<keyword evidence="2" id="KW-0433">Leucine-rich repeat</keyword>
<dbReference type="EMBL" id="OU503051">
    <property type="protein sequence ID" value="CAI9779261.1"/>
    <property type="molecule type" value="Genomic_DNA"/>
</dbReference>
<keyword evidence="6" id="KW-0067">ATP-binding</keyword>
<gene>
    <name evidence="8" type="ORF">FPE_LOCUS26691</name>
</gene>
<evidence type="ECO:0000313" key="9">
    <source>
        <dbReference type="Proteomes" id="UP000834106"/>
    </source>
</evidence>
<sequence>MTDACVAFLLEHLKNFYVSHVDMLEDVNEKVEHLLRDLTISKSFINEYTKKSNMSSIEAEFVKQVRDLVYRSEDMIDKFVHEASIQTMIPFWKENRLKILKSEIESIRTEVKHLYEIKYNFESLLVGEGRGGSKHNEKALLCFLVRKLK</sequence>
<dbReference type="Gene3D" id="1.20.5.4130">
    <property type="match status" value="1"/>
</dbReference>
<keyword evidence="5" id="KW-0611">Plant defense</keyword>
<dbReference type="GO" id="GO:0005524">
    <property type="term" value="F:ATP binding"/>
    <property type="evidence" value="ECO:0007669"/>
    <property type="project" value="UniProtKB-KW"/>
</dbReference>
<evidence type="ECO:0000256" key="6">
    <source>
        <dbReference type="ARBA" id="ARBA00022840"/>
    </source>
</evidence>
<evidence type="ECO:0000256" key="5">
    <source>
        <dbReference type="ARBA" id="ARBA00022821"/>
    </source>
</evidence>
<evidence type="ECO:0000256" key="4">
    <source>
        <dbReference type="ARBA" id="ARBA00022741"/>
    </source>
</evidence>
<evidence type="ECO:0000256" key="1">
    <source>
        <dbReference type="ARBA" id="ARBA00008894"/>
    </source>
</evidence>
<dbReference type="Pfam" id="PF18052">
    <property type="entry name" value="Rx_N"/>
    <property type="match status" value="1"/>
</dbReference>
<protein>
    <recommendedName>
        <fullName evidence="7">Disease resistance N-terminal domain-containing protein</fullName>
    </recommendedName>
</protein>
<feature type="domain" description="Disease resistance N-terminal" evidence="7">
    <location>
        <begin position="6"/>
        <end position="85"/>
    </location>
</feature>
<keyword evidence="4" id="KW-0547">Nucleotide-binding</keyword>
<reference evidence="8" key="1">
    <citation type="submission" date="2023-05" db="EMBL/GenBank/DDBJ databases">
        <authorList>
            <person name="Huff M."/>
        </authorList>
    </citation>
    <scope>NUCLEOTIDE SEQUENCE</scope>
</reference>
<dbReference type="Proteomes" id="UP000834106">
    <property type="component" value="Chromosome 16"/>
</dbReference>
<evidence type="ECO:0000256" key="2">
    <source>
        <dbReference type="ARBA" id="ARBA00022614"/>
    </source>
</evidence>
<name>A0AAD2E924_9LAMI</name>
<evidence type="ECO:0000256" key="3">
    <source>
        <dbReference type="ARBA" id="ARBA00022737"/>
    </source>
</evidence>